<gene>
    <name evidence="2" type="ORF">EI71_01772</name>
</gene>
<dbReference type="GO" id="GO:0003677">
    <property type="term" value="F:DNA binding"/>
    <property type="evidence" value="ECO:0007669"/>
    <property type="project" value="InterPro"/>
</dbReference>
<proteinExistence type="predicted"/>
<dbReference type="Pfam" id="PF01381">
    <property type="entry name" value="HTH_3"/>
    <property type="match status" value="1"/>
</dbReference>
<reference evidence="2 3" key="1">
    <citation type="submission" date="2018-08" db="EMBL/GenBank/DDBJ databases">
        <title>Genomic Encyclopedia of Archaeal and Bacterial Type Strains, Phase II (KMG-II): from individual species to whole genera.</title>
        <authorList>
            <person name="Goeker M."/>
        </authorList>
    </citation>
    <scope>NUCLEOTIDE SEQUENCE [LARGE SCALE GENOMIC DNA]</scope>
    <source>
        <strain evidence="2 3">ATCC 27112</strain>
    </source>
</reference>
<dbReference type="AlphaFoldDB" id="A0A397QY81"/>
<evidence type="ECO:0000313" key="2">
    <source>
        <dbReference type="EMBL" id="RIA64895.1"/>
    </source>
</evidence>
<keyword evidence="3" id="KW-1185">Reference proteome</keyword>
<sequence>MEKYAIPEYVTQEDIKRVRKKLNMSQKEFALFINVSKPTVERWETSKEKINGPIVLLLKMIEDNMDYISMLEIPNKRYPLRLFYMKKSSLCTLIDVDNINQKVIIKNYTNNIFDRAFGKNLNPSYEDYEEFLKERCFPETRDKLKLVLEDLGLPFYDPFLIIQKTEGRMAGDNFWIRIEE</sequence>
<dbReference type="RefSeq" id="WP_119016849.1">
    <property type="nucleotide sequence ID" value="NZ_QXEV01000030.1"/>
</dbReference>
<comment type="caution">
    <text evidence="2">The sequence shown here is derived from an EMBL/GenBank/DDBJ whole genome shotgun (WGS) entry which is preliminary data.</text>
</comment>
<dbReference type="InterPro" id="IPR010982">
    <property type="entry name" value="Lambda_DNA-bd_dom_sf"/>
</dbReference>
<organism evidence="2 3">
    <name type="scientific">Anaeroplasma bactoclasticum</name>
    <dbReference type="NCBI Taxonomy" id="2088"/>
    <lineage>
        <taxon>Bacteria</taxon>
        <taxon>Bacillati</taxon>
        <taxon>Mycoplasmatota</taxon>
        <taxon>Mollicutes</taxon>
        <taxon>Anaeroplasmatales</taxon>
        <taxon>Anaeroplasmataceae</taxon>
        <taxon>Anaeroplasma</taxon>
    </lineage>
</organism>
<dbReference type="EMBL" id="QXEV01000030">
    <property type="protein sequence ID" value="RIA64895.1"/>
    <property type="molecule type" value="Genomic_DNA"/>
</dbReference>
<dbReference type="InParanoid" id="A0A397QY81"/>
<dbReference type="OrthoDB" id="2041363at2"/>
<name>A0A397QY81_9MOLU</name>
<protein>
    <submittedName>
        <fullName evidence="2">Putative transcriptional regulator</fullName>
    </submittedName>
</protein>
<dbReference type="CDD" id="cd00093">
    <property type="entry name" value="HTH_XRE"/>
    <property type="match status" value="1"/>
</dbReference>
<accession>A0A397QY81</accession>
<feature type="domain" description="HTH cro/C1-type" evidence="1">
    <location>
        <begin position="15"/>
        <end position="45"/>
    </location>
</feature>
<dbReference type="Gene3D" id="1.10.260.40">
    <property type="entry name" value="lambda repressor-like DNA-binding domains"/>
    <property type="match status" value="1"/>
</dbReference>
<evidence type="ECO:0000259" key="1">
    <source>
        <dbReference type="PROSITE" id="PS50943"/>
    </source>
</evidence>
<dbReference type="Proteomes" id="UP000266506">
    <property type="component" value="Unassembled WGS sequence"/>
</dbReference>
<evidence type="ECO:0000313" key="3">
    <source>
        <dbReference type="Proteomes" id="UP000266506"/>
    </source>
</evidence>
<dbReference type="SUPFAM" id="SSF47413">
    <property type="entry name" value="lambda repressor-like DNA-binding domains"/>
    <property type="match status" value="1"/>
</dbReference>
<dbReference type="PROSITE" id="PS50943">
    <property type="entry name" value="HTH_CROC1"/>
    <property type="match status" value="1"/>
</dbReference>
<dbReference type="InterPro" id="IPR001387">
    <property type="entry name" value="Cro/C1-type_HTH"/>
</dbReference>